<dbReference type="InParanoid" id="C4JZA8"/>
<name>C4JZA8_UNCRE</name>
<accession>C4JZA8</accession>
<feature type="region of interest" description="Disordered" evidence="1">
    <location>
        <begin position="174"/>
        <end position="203"/>
    </location>
</feature>
<protein>
    <submittedName>
        <fullName evidence="2">Uncharacterized protein</fullName>
    </submittedName>
</protein>
<proteinExistence type="predicted"/>
<dbReference type="KEGG" id="ure:UREG_07509"/>
<evidence type="ECO:0000256" key="1">
    <source>
        <dbReference type="SAM" id="MobiDB-lite"/>
    </source>
</evidence>
<dbReference type="OMA" id="WIERMNY"/>
<feature type="compositionally biased region" description="Basic and acidic residues" evidence="1">
    <location>
        <begin position="189"/>
        <end position="201"/>
    </location>
</feature>
<dbReference type="AlphaFoldDB" id="C4JZA8"/>
<dbReference type="eggNOG" id="ENOG502RQVS">
    <property type="taxonomic scope" value="Eukaryota"/>
</dbReference>
<dbReference type="RefSeq" id="XP_002582736.1">
    <property type="nucleotide sequence ID" value="XM_002582690.1"/>
</dbReference>
<dbReference type="Proteomes" id="UP000002058">
    <property type="component" value="Unassembled WGS sequence"/>
</dbReference>
<organism evidence="2 3">
    <name type="scientific">Uncinocarpus reesii (strain UAMH 1704)</name>
    <dbReference type="NCBI Taxonomy" id="336963"/>
    <lineage>
        <taxon>Eukaryota</taxon>
        <taxon>Fungi</taxon>
        <taxon>Dikarya</taxon>
        <taxon>Ascomycota</taxon>
        <taxon>Pezizomycotina</taxon>
        <taxon>Eurotiomycetes</taxon>
        <taxon>Eurotiomycetidae</taxon>
        <taxon>Onygenales</taxon>
        <taxon>Onygenaceae</taxon>
        <taxon>Uncinocarpus</taxon>
    </lineage>
</organism>
<feature type="compositionally biased region" description="Basic residues" evidence="1">
    <location>
        <begin position="179"/>
        <end position="188"/>
    </location>
</feature>
<dbReference type="HOGENOM" id="CLU_066670_0_0_1"/>
<keyword evidence="3" id="KW-1185">Reference proteome</keyword>
<dbReference type="EMBL" id="CH476619">
    <property type="protein sequence ID" value="EEP82644.1"/>
    <property type="molecule type" value="Genomic_DNA"/>
</dbReference>
<reference evidence="3" key="1">
    <citation type="journal article" date="2009" name="Genome Res.">
        <title>Comparative genomic analyses of the human fungal pathogens Coccidioides and their relatives.</title>
        <authorList>
            <person name="Sharpton T.J."/>
            <person name="Stajich J.E."/>
            <person name="Rounsley S.D."/>
            <person name="Gardner M.J."/>
            <person name="Wortman J.R."/>
            <person name="Jordar V.S."/>
            <person name="Maiti R."/>
            <person name="Kodira C.D."/>
            <person name="Neafsey D.E."/>
            <person name="Zeng Q."/>
            <person name="Hung C.-Y."/>
            <person name="McMahan C."/>
            <person name="Muszewska A."/>
            <person name="Grynberg M."/>
            <person name="Mandel M.A."/>
            <person name="Kellner E.M."/>
            <person name="Barker B.M."/>
            <person name="Galgiani J.N."/>
            <person name="Orbach M.J."/>
            <person name="Kirkland T.N."/>
            <person name="Cole G.T."/>
            <person name="Henn M.R."/>
            <person name="Birren B.W."/>
            <person name="Taylor J.W."/>
        </authorList>
    </citation>
    <scope>NUCLEOTIDE SEQUENCE [LARGE SCALE GENOMIC DNA]</scope>
    <source>
        <strain evidence="3">UAMH 1704</strain>
    </source>
</reference>
<dbReference type="VEuPathDB" id="FungiDB:UREG_07509"/>
<sequence>MPKAVLTHFSPYLEDCLPPTDKQNVNRKGCDGATYVTIYGGVKAAYILICQWMLASCKNQSIQRIERLGFAQYARLHEAATLLDIPRIKNDMVNRMDKMSKSQIPVQDVRVIYANFPKDSLPRQIVIRSIGDAVFERRLRRWDLYKEFKLECVEYDNDIYDYTEQRRQAIQDAELANKKGQKARRRKSGEHTKGSNDKVEEPTQVVTKTVKGVVARKGRGAQPTYVRIGLNDFGVSNQHYAGNVRRT</sequence>
<evidence type="ECO:0000313" key="2">
    <source>
        <dbReference type="EMBL" id="EEP82644.1"/>
    </source>
</evidence>
<gene>
    <name evidence="2" type="ORF">UREG_07509</name>
</gene>
<evidence type="ECO:0000313" key="3">
    <source>
        <dbReference type="Proteomes" id="UP000002058"/>
    </source>
</evidence>
<dbReference type="OrthoDB" id="4115494at2759"/>
<dbReference type="GeneID" id="8443879"/>